<dbReference type="EMBL" id="CP149782">
    <property type="protein sequence ID" value="WYF44506.1"/>
    <property type="molecule type" value="Genomic_DNA"/>
</dbReference>
<name>A0AAU6Q1K0_9DEIO</name>
<keyword evidence="2" id="KW-0132">Cell division</keyword>
<dbReference type="RefSeq" id="WP_339095711.1">
    <property type="nucleotide sequence ID" value="NZ_CP149782.1"/>
</dbReference>
<dbReference type="PIRSF" id="PIRSF019345">
    <property type="entry name" value="ScpB"/>
    <property type="match status" value="1"/>
</dbReference>
<dbReference type="Pfam" id="PF04079">
    <property type="entry name" value="SMC_ScpB"/>
    <property type="match status" value="1"/>
</dbReference>
<dbReference type="SUPFAM" id="SSF46785">
    <property type="entry name" value="Winged helix' DNA-binding domain"/>
    <property type="match status" value="2"/>
</dbReference>
<gene>
    <name evidence="5" type="primary">scpB</name>
    <name evidence="5" type="ORF">WDJ50_14120</name>
</gene>
<protein>
    <submittedName>
        <fullName evidence="5">SMC-Scp complex subunit ScpB</fullName>
    </submittedName>
</protein>
<evidence type="ECO:0000313" key="5">
    <source>
        <dbReference type="EMBL" id="WYF44506.1"/>
    </source>
</evidence>
<evidence type="ECO:0000256" key="3">
    <source>
        <dbReference type="ARBA" id="ARBA00022829"/>
    </source>
</evidence>
<keyword evidence="3" id="KW-0159">Chromosome partition</keyword>
<evidence type="ECO:0000256" key="1">
    <source>
        <dbReference type="ARBA" id="ARBA00022490"/>
    </source>
</evidence>
<keyword evidence="4" id="KW-0131">Cell cycle</keyword>
<dbReference type="PANTHER" id="PTHR34298">
    <property type="entry name" value="SEGREGATION AND CONDENSATION PROTEIN B"/>
    <property type="match status" value="1"/>
</dbReference>
<organism evidence="5">
    <name type="scientific">Deinococcus sp. VB142</name>
    <dbReference type="NCBI Taxonomy" id="3112952"/>
    <lineage>
        <taxon>Bacteria</taxon>
        <taxon>Thermotogati</taxon>
        <taxon>Deinococcota</taxon>
        <taxon>Deinococci</taxon>
        <taxon>Deinococcales</taxon>
        <taxon>Deinococcaceae</taxon>
        <taxon>Deinococcus</taxon>
    </lineage>
</organism>
<reference evidence="5" key="1">
    <citation type="submission" date="2024-03" db="EMBL/GenBank/DDBJ databases">
        <title>Deinococcus weizhi sp. nov., isolated from human skin.</title>
        <authorList>
            <person name="Wei Z."/>
            <person name="Tian F."/>
            <person name="Yang C."/>
            <person name="Xin L.T."/>
            <person name="Wen Z.J."/>
            <person name="Lan K.C."/>
            <person name="Yu L."/>
            <person name="Zhe W."/>
            <person name="Dan F.D."/>
            <person name="Jun W."/>
            <person name="Rui Z."/>
            <person name="Yong X.J."/>
            <person name="Ting Y."/>
            <person name="Wei X."/>
            <person name="Xu Z.G."/>
            <person name="Xin Z."/>
            <person name="Dong F.G."/>
            <person name="Ni X.M."/>
            <person name="Zheng M.G."/>
            <person name="Chun Y."/>
            <person name="Qian W.X."/>
        </authorList>
    </citation>
    <scope>NUCLEOTIDE SEQUENCE</scope>
    <source>
        <strain evidence="5">VB142</strain>
    </source>
</reference>
<dbReference type="GO" id="GO:0051301">
    <property type="term" value="P:cell division"/>
    <property type="evidence" value="ECO:0007669"/>
    <property type="project" value="UniProtKB-KW"/>
</dbReference>
<dbReference type="InterPro" id="IPR005234">
    <property type="entry name" value="ScpB_csome_segregation"/>
</dbReference>
<sequence length="184" mass="19284">MTDQPPAPHTASVQALIGAALLASGRPVRLRELAGVLGLSEDAALRAVQAFGRELDRAGLGFTLEAVAGGYRLIVPPHLSGQLAPLLAPPPLPPLSTAALEVLAIIAYRQPVTRAEIEAMRGASAGTVVTLQERELVKVVGRSDSVGSPLLYGTTEKFLLEFGLTTLKDLPPLPGTDFSHLLRS</sequence>
<dbReference type="NCBIfam" id="TIGR00281">
    <property type="entry name" value="SMC-Scp complex subunit ScpB"/>
    <property type="match status" value="1"/>
</dbReference>
<evidence type="ECO:0000256" key="2">
    <source>
        <dbReference type="ARBA" id="ARBA00022618"/>
    </source>
</evidence>
<evidence type="ECO:0000256" key="4">
    <source>
        <dbReference type="ARBA" id="ARBA00023306"/>
    </source>
</evidence>
<dbReference type="PANTHER" id="PTHR34298:SF2">
    <property type="entry name" value="SEGREGATION AND CONDENSATION PROTEIN B"/>
    <property type="match status" value="1"/>
</dbReference>
<keyword evidence="1" id="KW-0963">Cytoplasm</keyword>
<dbReference type="InterPro" id="IPR036388">
    <property type="entry name" value="WH-like_DNA-bd_sf"/>
</dbReference>
<dbReference type="GO" id="GO:0051304">
    <property type="term" value="P:chromosome separation"/>
    <property type="evidence" value="ECO:0007669"/>
    <property type="project" value="InterPro"/>
</dbReference>
<dbReference type="InterPro" id="IPR036390">
    <property type="entry name" value="WH_DNA-bd_sf"/>
</dbReference>
<dbReference type="Gene3D" id="1.10.10.10">
    <property type="entry name" value="Winged helix-like DNA-binding domain superfamily/Winged helix DNA-binding domain"/>
    <property type="match status" value="2"/>
</dbReference>
<dbReference type="AlphaFoldDB" id="A0AAU6Q1K0"/>
<accession>A0AAU6Q1K0</accession>
<proteinExistence type="predicted"/>